<dbReference type="InterPro" id="IPR036291">
    <property type="entry name" value="NAD(P)-bd_dom_sf"/>
</dbReference>
<evidence type="ECO:0000259" key="1">
    <source>
        <dbReference type="Pfam" id="PF01370"/>
    </source>
</evidence>
<feature type="domain" description="NAD-dependent epimerase/dehydratase" evidence="1">
    <location>
        <begin position="62"/>
        <end position="300"/>
    </location>
</feature>
<dbReference type="STRING" id="52560.SAMN04488082_11170"/>
<keyword evidence="3" id="KW-1185">Reference proteome</keyword>
<dbReference type="Gene3D" id="3.90.25.10">
    <property type="entry name" value="UDP-galactose 4-epimerase, domain 1"/>
    <property type="match status" value="1"/>
</dbReference>
<dbReference type="OrthoDB" id="9811425at2"/>
<dbReference type="AlphaFoldDB" id="A0A1I3VW16"/>
<dbReference type="EMBL" id="FORX01000011">
    <property type="protein sequence ID" value="SFJ99350.1"/>
    <property type="molecule type" value="Genomic_DNA"/>
</dbReference>
<protein>
    <submittedName>
        <fullName evidence="2">GDP-L-fucose synthase</fullName>
    </submittedName>
</protein>
<dbReference type="InterPro" id="IPR001509">
    <property type="entry name" value="Epimerase_deHydtase"/>
</dbReference>
<dbReference type="Pfam" id="PF01370">
    <property type="entry name" value="Epimerase"/>
    <property type="match status" value="1"/>
</dbReference>
<dbReference type="GO" id="GO:0050577">
    <property type="term" value="F:GDP-L-fucose synthase activity"/>
    <property type="evidence" value="ECO:0007669"/>
    <property type="project" value="TreeGrafter"/>
</dbReference>
<proteinExistence type="predicted"/>
<dbReference type="Gene3D" id="3.40.50.720">
    <property type="entry name" value="NAD(P)-binding Rossmann-like Domain"/>
    <property type="match status" value="1"/>
</dbReference>
<dbReference type="RefSeq" id="WP_092375629.1">
    <property type="nucleotide sequence ID" value="NZ_FORX01000011.1"/>
</dbReference>
<organism evidence="2 3">
    <name type="scientific">Desulfomicrobium apsheronum</name>
    <dbReference type="NCBI Taxonomy" id="52560"/>
    <lineage>
        <taxon>Bacteria</taxon>
        <taxon>Pseudomonadati</taxon>
        <taxon>Thermodesulfobacteriota</taxon>
        <taxon>Desulfovibrionia</taxon>
        <taxon>Desulfovibrionales</taxon>
        <taxon>Desulfomicrobiaceae</taxon>
        <taxon>Desulfomicrobium</taxon>
    </lineage>
</organism>
<dbReference type="PANTHER" id="PTHR43238">
    <property type="entry name" value="GDP-L-FUCOSE SYNTHASE"/>
    <property type="match status" value="1"/>
</dbReference>
<evidence type="ECO:0000313" key="3">
    <source>
        <dbReference type="Proteomes" id="UP000198635"/>
    </source>
</evidence>
<accession>A0A1I3VW16</accession>
<evidence type="ECO:0000313" key="2">
    <source>
        <dbReference type="EMBL" id="SFJ99350.1"/>
    </source>
</evidence>
<reference evidence="3" key="1">
    <citation type="submission" date="2016-10" db="EMBL/GenBank/DDBJ databases">
        <authorList>
            <person name="Varghese N."/>
            <person name="Submissions S."/>
        </authorList>
    </citation>
    <scope>NUCLEOTIDE SEQUENCE [LARGE SCALE GENOMIC DNA]</scope>
    <source>
        <strain evidence="3">DSM 5918</strain>
    </source>
</reference>
<dbReference type="Proteomes" id="UP000198635">
    <property type="component" value="Unassembled WGS sequence"/>
</dbReference>
<dbReference type="SUPFAM" id="SSF51735">
    <property type="entry name" value="NAD(P)-binding Rossmann-fold domains"/>
    <property type="match status" value="1"/>
</dbReference>
<sequence>MNYIEPGLAVISRYIKGLSPVPPIFGRALKQSETVGPFDGLGLEDRDGAAMPHVQQVRDRACVIGAGGMIGSGLMRALADSCCGDIVGTVCNEAPYFGPMEGVRLERLDLRDKVAVRGFFLAERPARVFLAATSMCGAEAAERSPATYLQEQLEIQTVLIQAAFEAGVRRLLFVGSARLRPQNAPRILEGPDMLADAGNPCDEIFALARIVGLKMCQYYNRQYGTRFMGVLPTSVYGPGDNFRPCMSRVLPGMLQRLHEAKHARLQSVRLSGRCFAGNDLLHVDDMAQACVFLMNLPDEELRRELLRAPGACFITAGSGRVTTVMELAEIAARVVGFDGRLVFDAPRGDGSSCGAVDVSRLESLGWKARIGLEEGVRETYEWYRHNTAHAFWY</sequence>
<name>A0A1I3VW16_9BACT</name>
<gene>
    <name evidence="2" type="ORF">SAMN04488082_11170</name>
</gene>
<dbReference type="PANTHER" id="PTHR43238:SF1">
    <property type="entry name" value="GDP-L-FUCOSE SYNTHASE"/>
    <property type="match status" value="1"/>
</dbReference>